<protein>
    <submittedName>
        <fullName evidence="2">Uncharacterized protein</fullName>
    </submittedName>
</protein>
<dbReference type="AlphaFoldDB" id="A0A923N1K1"/>
<evidence type="ECO:0000313" key="3">
    <source>
        <dbReference type="Proteomes" id="UP000641454"/>
    </source>
</evidence>
<dbReference type="Proteomes" id="UP000641454">
    <property type="component" value="Unassembled WGS sequence"/>
</dbReference>
<accession>A0A923N1K1</accession>
<dbReference type="RefSeq" id="WP_187017679.1">
    <property type="nucleotide sequence ID" value="NZ_JACRUK010000009.1"/>
</dbReference>
<evidence type="ECO:0000256" key="1">
    <source>
        <dbReference type="SAM" id="Coils"/>
    </source>
</evidence>
<evidence type="ECO:0000313" key="2">
    <source>
        <dbReference type="EMBL" id="MBC5844013.1"/>
    </source>
</evidence>
<reference evidence="2 3" key="1">
    <citation type="submission" date="2020-08" db="EMBL/GenBank/DDBJ databases">
        <title>Description of novel Flavobacterium F-392 isolate.</title>
        <authorList>
            <person name="Saticioglu I.B."/>
            <person name="Duman M."/>
            <person name="Altun S."/>
        </authorList>
    </citation>
    <scope>NUCLEOTIDE SEQUENCE [LARGE SCALE GENOMIC DNA]</scope>
    <source>
        <strain evidence="2 3">F-392</strain>
    </source>
</reference>
<feature type="coiled-coil region" evidence="1">
    <location>
        <begin position="140"/>
        <end position="216"/>
    </location>
</feature>
<comment type="caution">
    <text evidence="2">The sequence shown here is derived from an EMBL/GenBank/DDBJ whole genome shotgun (WGS) entry which is preliminary data.</text>
</comment>
<keyword evidence="1" id="KW-0175">Coiled coil</keyword>
<name>A0A923N1K1_9FLAO</name>
<keyword evidence="3" id="KW-1185">Reference proteome</keyword>
<dbReference type="EMBL" id="JACRUL010000009">
    <property type="protein sequence ID" value="MBC5844013.1"/>
    <property type="molecule type" value="Genomic_DNA"/>
</dbReference>
<proteinExistence type="predicted"/>
<sequence length="221" mass="24854">MKYKIAFIALFSISFGYSQNITPVAITQEMSKGAQPGITVFIANVSEDNVEDAVKDVMKPFKGKKTKIKRSDEFFLDDATIGEISSNTVDIHQIISKADNGYNYTAFFNLGGLFLDNAYDARKFDYAANIVRDVAVKATANGMEEILKSENKVLDELEKDKKNLAKDSEKLEKNIKKAKDLIKDSEQDIQDNIKLMENKAVEIEQQRQKIINLQNVKSGLN</sequence>
<organism evidence="2 3">
    <name type="scientific">Flavobacterium muglaense</name>
    <dbReference type="NCBI Taxonomy" id="2764716"/>
    <lineage>
        <taxon>Bacteria</taxon>
        <taxon>Pseudomonadati</taxon>
        <taxon>Bacteroidota</taxon>
        <taxon>Flavobacteriia</taxon>
        <taxon>Flavobacteriales</taxon>
        <taxon>Flavobacteriaceae</taxon>
        <taxon>Flavobacterium</taxon>
    </lineage>
</organism>
<gene>
    <name evidence="2" type="ORF">H8R25_06135</name>
</gene>